<comment type="similarity">
    <text evidence="1">Belongs to the UPF0039 (ElaA) family.</text>
</comment>
<dbReference type="Gene3D" id="3.40.630.30">
    <property type="match status" value="1"/>
</dbReference>
<dbReference type="Pfam" id="PF13673">
    <property type="entry name" value="Acetyltransf_10"/>
    <property type="match status" value="1"/>
</dbReference>
<keyword evidence="4" id="KW-0012">Acyltransferase</keyword>
<proteinExistence type="inferred from homology"/>
<keyword evidence="4" id="KW-0808">Transferase</keyword>
<comment type="caution">
    <text evidence="4">The sequence shown here is derived from an EMBL/GenBank/DDBJ whole genome shotgun (WGS) entry which is preliminary data.</text>
</comment>
<dbReference type="NCBIfam" id="NF007644">
    <property type="entry name" value="PRK10314.1"/>
    <property type="match status" value="1"/>
</dbReference>
<evidence type="ECO:0000313" key="5">
    <source>
        <dbReference type="Proteomes" id="UP000542720"/>
    </source>
</evidence>
<keyword evidence="5" id="KW-1185">Reference proteome</keyword>
<feature type="domain" description="N-acetyltransferase" evidence="3">
    <location>
        <begin position="8"/>
        <end position="152"/>
    </location>
</feature>
<sequence>MPLIWIHKHHTDLTLHELYALLALRSRVFVVEQNCPYLDVDGQDLSADTCHLLAYQGDTLVAYLRLLDPSTQGGDVVIGRVVIAPEARGTGLGHELMERALLACAERWPGLPVYLSAQAHLQGYYGRYGFTPSTEVYLEDDIPHIGMRRAAQAAR</sequence>
<evidence type="ECO:0000259" key="3">
    <source>
        <dbReference type="PROSITE" id="PS51186"/>
    </source>
</evidence>
<name>A0A7W4QBF2_9GAMM</name>
<dbReference type="EMBL" id="JACJUD010000001">
    <property type="protein sequence ID" value="MBB2493891.1"/>
    <property type="molecule type" value="Genomic_DNA"/>
</dbReference>
<protein>
    <recommendedName>
        <fullName evidence="2">Protein ElaA</fullName>
    </recommendedName>
</protein>
<evidence type="ECO:0000256" key="1">
    <source>
        <dbReference type="ARBA" id="ARBA00009623"/>
    </source>
</evidence>
<dbReference type="PROSITE" id="PS51186">
    <property type="entry name" value="GNAT"/>
    <property type="match status" value="1"/>
</dbReference>
<gene>
    <name evidence="4" type="ORF">H3H51_02600</name>
</gene>
<dbReference type="SUPFAM" id="SSF55729">
    <property type="entry name" value="Acyl-CoA N-acyltransferases (Nat)"/>
    <property type="match status" value="1"/>
</dbReference>
<dbReference type="InterPro" id="IPR000182">
    <property type="entry name" value="GNAT_dom"/>
</dbReference>
<dbReference type="FunFam" id="3.40.630.30:FF:000035">
    <property type="entry name" value="GNAT family N-acetyltransferase"/>
    <property type="match status" value="1"/>
</dbReference>
<dbReference type="AlphaFoldDB" id="A0A7W4QBF2"/>
<evidence type="ECO:0000256" key="2">
    <source>
        <dbReference type="ARBA" id="ARBA00072224"/>
    </source>
</evidence>
<dbReference type="CDD" id="cd04301">
    <property type="entry name" value="NAT_SF"/>
    <property type="match status" value="1"/>
</dbReference>
<dbReference type="RefSeq" id="WP_183087452.1">
    <property type="nucleotide sequence ID" value="NZ_JACJUD010000001.1"/>
</dbReference>
<reference evidence="4 5" key="1">
    <citation type="submission" date="2020-08" db="EMBL/GenBank/DDBJ databases">
        <authorList>
            <person name="Kim C.M."/>
        </authorList>
    </citation>
    <scope>NUCLEOTIDE SEQUENCE [LARGE SCALE GENOMIC DNA]</scope>
    <source>
        <strain evidence="4 5">UL070</strain>
    </source>
</reference>
<evidence type="ECO:0000313" key="4">
    <source>
        <dbReference type="EMBL" id="MBB2493891.1"/>
    </source>
</evidence>
<dbReference type="Proteomes" id="UP000542720">
    <property type="component" value="Unassembled WGS sequence"/>
</dbReference>
<dbReference type="GO" id="GO:0016747">
    <property type="term" value="F:acyltransferase activity, transferring groups other than amino-acyl groups"/>
    <property type="evidence" value="ECO:0007669"/>
    <property type="project" value="InterPro"/>
</dbReference>
<dbReference type="InterPro" id="IPR016181">
    <property type="entry name" value="Acyl_CoA_acyltransferase"/>
</dbReference>
<organism evidence="4 5">
    <name type="scientific">Aquipseudomonas ullengensis</name>
    <dbReference type="NCBI Taxonomy" id="2759166"/>
    <lineage>
        <taxon>Bacteria</taxon>
        <taxon>Pseudomonadati</taxon>
        <taxon>Pseudomonadota</taxon>
        <taxon>Gammaproteobacteria</taxon>
        <taxon>Pseudomonadales</taxon>
        <taxon>Pseudomonadaceae</taxon>
        <taxon>Aquipseudomonas</taxon>
    </lineage>
</organism>
<accession>A0A7W4QBF2</accession>